<feature type="region of interest" description="Disordered" evidence="1">
    <location>
        <begin position="1"/>
        <end position="55"/>
    </location>
</feature>
<name>A0A9P8VAZ1_9PEZI</name>
<dbReference type="Proteomes" id="UP000770015">
    <property type="component" value="Unassembled WGS sequence"/>
</dbReference>
<dbReference type="GO" id="GO:0032933">
    <property type="term" value="P:SREBP signaling pathway"/>
    <property type="evidence" value="ECO:0007669"/>
    <property type="project" value="InterPro"/>
</dbReference>
<organism evidence="3 4">
    <name type="scientific">Plectosphaerella plurivora</name>
    <dbReference type="NCBI Taxonomy" id="936078"/>
    <lineage>
        <taxon>Eukaryota</taxon>
        <taxon>Fungi</taxon>
        <taxon>Dikarya</taxon>
        <taxon>Ascomycota</taxon>
        <taxon>Pezizomycotina</taxon>
        <taxon>Sordariomycetes</taxon>
        <taxon>Hypocreomycetidae</taxon>
        <taxon>Glomerellales</taxon>
        <taxon>Plectosphaerellaceae</taxon>
        <taxon>Plectosphaerella</taxon>
    </lineage>
</organism>
<dbReference type="PANTHER" id="PTHR39405:SF1">
    <property type="entry name" value="DSC E3 UBIQUITIN LIGASE COMPLEX SUBUNIT 4"/>
    <property type="match status" value="1"/>
</dbReference>
<feature type="compositionally biased region" description="Basic and acidic residues" evidence="1">
    <location>
        <begin position="258"/>
        <end position="267"/>
    </location>
</feature>
<dbReference type="AlphaFoldDB" id="A0A9P8VAZ1"/>
<feature type="compositionally biased region" description="Polar residues" evidence="1">
    <location>
        <begin position="230"/>
        <end position="243"/>
    </location>
</feature>
<dbReference type="InterPro" id="IPR038967">
    <property type="entry name" value="Dsc4-like"/>
</dbReference>
<gene>
    <name evidence="3" type="ORF">F5X68DRAFT_262618</name>
</gene>
<proteinExistence type="predicted"/>
<feature type="compositionally biased region" description="Polar residues" evidence="1">
    <location>
        <begin position="30"/>
        <end position="43"/>
    </location>
</feature>
<dbReference type="OrthoDB" id="5428737at2759"/>
<comment type="caution">
    <text evidence="3">The sequence shown here is derived from an EMBL/GenBank/DDBJ whole genome shotgun (WGS) entry which is preliminary data.</text>
</comment>
<dbReference type="InterPro" id="IPR013715">
    <property type="entry name" value="DUF1746"/>
</dbReference>
<reference evidence="3" key="1">
    <citation type="journal article" date="2021" name="Nat. Commun.">
        <title>Genetic determinants of endophytism in the Arabidopsis root mycobiome.</title>
        <authorList>
            <person name="Mesny F."/>
            <person name="Miyauchi S."/>
            <person name="Thiergart T."/>
            <person name="Pickel B."/>
            <person name="Atanasova L."/>
            <person name="Karlsson M."/>
            <person name="Huettel B."/>
            <person name="Barry K.W."/>
            <person name="Haridas S."/>
            <person name="Chen C."/>
            <person name="Bauer D."/>
            <person name="Andreopoulos W."/>
            <person name="Pangilinan J."/>
            <person name="LaButti K."/>
            <person name="Riley R."/>
            <person name="Lipzen A."/>
            <person name="Clum A."/>
            <person name="Drula E."/>
            <person name="Henrissat B."/>
            <person name="Kohler A."/>
            <person name="Grigoriev I.V."/>
            <person name="Martin F.M."/>
            <person name="Hacquard S."/>
        </authorList>
    </citation>
    <scope>NUCLEOTIDE SEQUENCE</scope>
    <source>
        <strain evidence="3">MPI-SDFR-AT-0117</strain>
    </source>
</reference>
<evidence type="ECO:0000313" key="4">
    <source>
        <dbReference type="Proteomes" id="UP000770015"/>
    </source>
</evidence>
<feature type="domain" description="DUF1746" evidence="2">
    <location>
        <begin position="72"/>
        <end position="187"/>
    </location>
</feature>
<dbReference type="EMBL" id="JAGSXJ010000015">
    <property type="protein sequence ID" value="KAH6685365.1"/>
    <property type="molecule type" value="Genomic_DNA"/>
</dbReference>
<dbReference type="GO" id="GO:0044695">
    <property type="term" value="C:Dsc E3 ubiquitin ligase complex"/>
    <property type="evidence" value="ECO:0007669"/>
    <property type="project" value="InterPro"/>
</dbReference>
<dbReference type="GO" id="GO:0005783">
    <property type="term" value="C:endoplasmic reticulum"/>
    <property type="evidence" value="ECO:0007669"/>
    <property type="project" value="TreeGrafter"/>
</dbReference>
<feature type="region of interest" description="Disordered" evidence="1">
    <location>
        <begin position="208"/>
        <end position="276"/>
    </location>
</feature>
<accession>A0A9P8VAZ1</accession>
<sequence length="346" mass="37958">MNNDASPLLQAHTPDLNDADQPGDSVGGAPSTTEHASGAGNQQTRRRRRKKSPKADQGLVKKFEFLTHLLKNLDMLVYVELAALYYMECSALRFFLRGWCQQNFLSPKSDDWPIPLPAIQAQVLSVFVPSFVCVLAHILEALPSAGEATRGYLHGGVIVDFIGQTPPSTKWTLLAFDIFILGLQCLMLSVHEERERLRKIIRPKRTRRTGAAAGTVVEEPSTGEADEQARPNSTNAATGSPSETPDGIEMQSLSGHDQGTENDERQPFLETSRVPSTSRTTFLDVMSSGNGMIRDFHVIHTLRNATPDFWGAVGHILRSAGYQAALARIRARVGGPSTTVRNEEQV</sequence>
<keyword evidence="4" id="KW-1185">Reference proteome</keyword>
<protein>
    <recommendedName>
        <fullName evidence="2">DUF1746 domain-containing protein</fullName>
    </recommendedName>
</protein>
<evidence type="ECO:0000256" key="1">
    <source>
        <dbReference type="SAM" id="MobiDB-lite"/>
    </source>
</evidence>
<evidence type="ECO:0000313" key="3">
    <source>
        <dbReference type="EMBL" id="KAH6685365.1"/>
    </source>
</evidence>
<dbReference type="Pfam" id="PF08508">
    <property type="entry name" value="DUF1746"/>
    <property type="match status" value="1"/>
</dbReference>
<evidence type="ECO:0000259" key="2">
    <source>
        <dbReference type="Pfam" id="PF08508"/>
    </source>
</evidence>
<dbReference type="PANTHER" id="PTHR39405">
    <property type="entry name" value="DSC E3 UBIQUITIN LIGASE COMPLEX SUBUNIT 4"/>
    <property type="match status" value="1"/>
</dbReference>